<evidence type="ECO:0000256" key="3">
    <source>
        <dbReference type="ARBA" id="ARBA00022692"/>
    </source>
</evidence>
<dbReference type="PANTHER" id="PTHR42643:SF30">
    <property type="entry name" value="IONOTROPIC RECEPTOR 40A-RELATED"/>
    <property type="match status" value="1"/>
</dbReference>
<evidence type="ECO:0000256" key="5">
    <source>
        <dbReference type="ARBA" id="ARBA00023136"/>
    </source>
</evidence>
<keyword evidence="7" id="KW-0325">Glycoprotein</keyword>
<reference evidence="9" key="2">
    <citation type="submission" date="2023-05" db="EMBL/GenBank/DDBJ databases">
        <authorList>
            <person name="Fouks B."/>
        </authorList>
    </citation>
    <scope>NUCLEOTIDE SEQUENCE</scope>
    <source>
        <strain evidence="9">Stay&amp;Tobe</strain>
        <tissue evidence="9">Testes</tissue>
    </source>
</reference>
<evidence type="ECO:0000256" key="7">
    <source>
        <dbReference type="ARBA" id="ARBA00023180"/>
    </source>
</evidence>
<evidence type="ECO:0000256" key="4">
    <source>
        <dbReference type="ARBA" id="ARBA00022989"/>
    </source>
</evidence>
<keyword evidence="2" id="KW-1003">Cell membrane</keyword>
<keyword evidence="5 8" id="KW-0472">Membrane</keyword>
<evidence type="ECO:0008006" key="11">
    <source>
        <dbReference type="Google" id="ProtNLM"/>
    </source>
</evidence>
<evidence type="ECO:0000313" key="9">
    <source>
        <dbReference type="EMBL" id="KAJ9580358.1"/>
    </source>
</evidence>
<keyword evidence="3 8" id="KW-0812">Transmembrane</keyword>
<dbReference type="GO" id="GO:0005886">
    <property type="term" value="C:plasma membrane"/>
    <property type="evidence" value="ECO:0007669"/>
    <property type="project" value="UniProtKB-SubCell"/>
</dbReference>
<feature type="transmembrane region" description="Helical" evidence="8">
    <location>
        <begin position="234"/>
        <end position="254"/>
    </location>
</feature>
<dbReference type="InterPro" id="IPR052192">
    <property type="entry name" value="Insect_Ionotropic_Sensory_Rcpt"/>
</dbReference>
<keyword evidence="10" id="KW-1185">Reference proteome</keyword>
<evidence type="ECO:0000256" key="6">
    <source>
        <dbReference type="ARBA" id="ARBA00023170"/>
    </source>
</evidence>
<dbReference type="AlphaFoldDB" id="A0AAD7ZI81"/>
<dbReference type="PANTHER" id="PTHR42643">
    <property type="entry name" value="IONOTROPIC RECEPTOR 20A-RELATED"/>
    <property type="match status" value="1"/>
</dbReference>
<dbReference type="Proteomes" id="UP001233999">
    <property type="component" value="Unassembled WGS sequence"/>
</dbReference>
<evidence type="ECO:0000256" key="1">
    <source>
        <dbReference type="ARBA" id="ARBA00004651"/>
    </source>
</evidence>
<keyword evidence="4 8" id="KW-1133">Transmembrane helix</keyword>
<comment type="subcellular location">
    <subcellularLocation>
        <location evidence="1">Cell membrane</location>
        <topology evidence="1">Multi-pass membrane protein</topology>
    </subcellularLocation>
</comment>
<evidence type="ECO:0000256" key="8">
    <source>
        <dbReference type="SAM" id="Phobius"/>
    </source>
</evidence>
<comment type="caution">
    <text evidence="9">The sequence shown here is derived from an EMBL/GenBank/DDBJ whole genome shotgun (WGS) entry which is preliminary data.</text>
</comment>
<protein>
    <recommendedName>
        <fullName evidence="11">Ionotropic glutamate receptor C-terminal domain-containing protein</fullName>
    </recommendedName>
</protein>
<name>A0AAD7ZI81_DIPPU</name>
<reference evidence="9" key="1">
    <citation type="journal article" date="2023" name="IScience">
        <title>Live-bearing cockroach genome reveals convergent evolutionary mechanisms linked to viviparity in insects and beyond.</title>
        <authorList>
            <person name="Fouks B."/>
            <person name="Harrison M.C."/>
            <person name="Mikhailova A.A."/>
            <person name="Marchal E."/>
            <person name="English S."/>
            <person name="Carruthers M."/>
            <person name="Jennings E.C."/>
            <person name="Chiamaka E.L."/>
            <person name="Frigard R.A."/>
            <person name="Pippel M."/>
            <person name="Attardo G.M."/>
            <person name="Benoit J.B."/>
            <person name="Bornberg-Bauer E."/>
            <person name="Tobe S.S."/>
        </authorList>
    </citation>
    <scope>NUCLEOTIDE SEQUENCE</scope>
    <source>
        <strain evidence="9">Stay&amp;Tobe</strain>
    </source>
</reference>
<gene>
    <name evidence="9" type="ORF">L9F63_003993</name>
</gene>
<accession>A0AAD7ZI81</accession>
<feature type="transmembrane region" description="Helical" evidence="8">
    <location>
        <begin position="203"/>
        <end position="222"/>
    </location>
</feature>
<organism evidence="9 10">
    <name type="scientific">Diploptera punctata</name>
    <name type="common">Pacific beetle cockroach</name>
    <dbReference type="NCBI Taxonomy" id="6984"/>
    <lineage>
        <taxon>Eukaryota</taxon>
        <taxon>Metazoa</taxon>
        <taxon>Ecdysozoa</taxon>
        <taxon>Arthropoda</taxon>
        <taxon>Hexapoda</taxon>
        <taxon>Insecta</taxon>
        <taxon>Pterygota</taxon>
        <taxon>Neoptera</taxon>
        <taxon>Polyneoptera</taxon>
        <taxon>Dictyoptera</taxon>
        <taxon>Blattodea</taxon>
        <taxon>Blaberoidea</taxon>
        <taxon>Blaberidae</taxon>
        <taxon>Diplopterinae</taxon>
        <taxon>Diploptera</taxon>
    </lineage>
</organism>
<proteinExistence type="predicted"/>
<dbReference type="Gene3D" id="1.10.287.70">
    <property type="match status" value="1"/>
</dbReference>
<evidence type="ECO:0000313" key="10">
    <source>
        <dbReference type="Proteomes" id="UP001233999"/>
    </source>
</evidence>
<dbReference type="SUPFAM" id="SSF53850">
    <property type="entry name" value="Periplasmic binding protein-like II"/>
    <property type="match status" value="1"/>
</dbReference>
<feature type="transmembrane region" description="Helical" evidence="8">
    <location>
        <begin position="166"/>
        <end position="191"/>
    </location>
</feature>
<sequence>MFPYLNGICNVDITVIIGKWTVNNESNENLKHVDFFPSKLPKRFMGCVLNVGALGPEPYVIKQSYTTEDGKNKFVLQGIGLVSINLFAEVMNMTPRYHEPVVKVEPDTVSNVLVSLMSGENDITGGCFPVMYPINMFADVSFPMLFDTLKYIVPCPKAMAKTEKIIYLFSLSTWTSFGLVFIFVSVLFWMLSNYPAQMHGFSGFNLLAQCFSAAWAMLLGISVPQMPLSLGTRILFIIYVWYCFAISTVFQAYFTTYLVEPGYESRLETLGDVRQARLKFSTYDLMEGLEAAVDISDLKDFDKTFWTDFAECVSSVMFDRSSFSAVITYFPSYVASLSGVKDQSKVVCFLDESISTVPMGAGLPMGSPLLDILNTHIKRCLEAGILEGYWSRIMHQVNLKANETDEDGEYVVFSLTHLAPVFMLLFLGYFLCVILFICELILFKSRKSPICYSNVLTIEQRDIIFVDIH</sequence>
<keyword evidence="6" id="KW-0675">Receptor</keyword>
<dbReference type="EMBL" id="JASPKZ010008345">
    <property type="protein sequence ID" value="KAJ9580358.1"/>
    <property type="molecule type" value="Genomic_DNA"/>
</dbReference>
<evidence type="ECO:0000256" key="2">
    <source>
        <dbReference type="ARBA" id="ARBA00022475"/>
    </source>
</evidence>
<feature type="transmembrane region" description="Helical" evidence="8">
    <location>
        <begin position="421"/>
        <end position="443"/>
    </location>
</feature>